<proteinExistence type="predicted"/>
<evidence type="ECO:0000313" key="1">
    <source>
        <dbReference type="EMBL" id="VAW56387.1"/>
    </source>
</evidence>
<dbReference type="AlphaFoldDB" id="A0A3B0X0H2"/>
<name>A0A3B0X0H2_9ZZZZ</name>
<protein>
    <submittedName>
        <fullName evidence="1">Uncharacterized protein</fullName>
    </submittedName>
</protein>
<sequence>MISTLELNEPAEKPRIYHILIFSLEFLKCYDSSLICILNYRDTHDNNQV</sequence>
<dbReference type="EMBL" id="UOFF01000221">
    <property type="protein sequence ID" value="VAW56387.1"/>
    <property type="molecule type" value="Genomic_DNA"/>
</dbReference>
<accession>A0A3B0X0H2</accession>
<organism evidence="1">
    <name type="scientific">hydrothermal vent metagenome</name>
    <dbReference type="NCBI Taxonomy" id="652676"/>
    <lineage>
        <taxon>unclassified sequences</taxon>
        <taxon>metagenomes</taxon>
        <taxon>ecological metagenomes</taxon>
    </lineage>
</organism>
<gene>
    <name evidence="1" type="ORF">MNBD_GAMMA07-2731</name>
</gene>
<reference evidence="1" key="1">
    <citation type="submission" date="2018-06" db="EMBL/GenBank/DDBJ databases">
        <authorList>
            <person name="Zhirakovskaya E."/>
        </authorList>
    </citation>
    <scope>NUCLEOTIDE SEQUENCE</scope>
</reference>